<dbReference type="Gene3D" id="1.20.120.1630">
    <property type="match status" value="1"/>
</dbReference>
<reference evidence="6 7" key="1">
    <citation type="journal article" date="2018" name="Antonie Van Leeuwenhoek">
        <title>Larkinella terrae sp. nov., isolated from soil on Jeju Island, South Korea.</title>
        <authorList>
            <person name="Ten L.N."/>
            <person name="Jeon J."/>
            <person name="Park S.J."/>
            <person name="Park S."/>
            <person name="Lee S.Y."/>
            <person name="Kim M.K."/>
            <person name="Jung H.Y."/>
        </authorList>
    </citation>
    <scope>NUCLEOTIDE SEQUENCE [LARGE SCALE GENOMIC DNA]</scope>
    <source>
        <strain evidence="6 7">KCTC 52001</strain>
    </source>
</reference>
<evidence type="ECO:0000313" key="6">
    <source>
        <dbReference type="EMBL" id="MRS60081.1"/>
    </source>
</evidence>
<dbReference type="GO" id="GO:0012505">
    <property type="term" value="C:endomembrane system"/>
    <property type="evidence" value="ECO:0007669"/>
    <property type="project" value="UniProtKB-SubCell"/>
</dbReference>
<proteinExistence type="predicted"/>
<evidence type="ECO:0000256" key="4">
    <source>
        <dbReference type="ARBA" id="ARBA00023136"/>
    </source>
</evidence>
<dbReference type="GO" id="GO:0032259">
    <property type="term" value="P:methylation"/>
    <property type="evidence" value="ECO:0007669"/>
    <property type="project" value="UniProtKB-KW"/>
</dbReference>
<keyword evidence="6" id="KW-0489">Methyltransferase</keyword>
<dbReference type="Proteomes" id="UP000441754">
    <property type="component" value="Unassembled WGS sequence"/>
</dbReference>
<dbReference type="GO" id="GO:0008168">
    <property type="term" value="F:methyltransferase activity"/>
    <property type="evidence" value="ECO:0007669"/>
    <property type="project" value="UniProtKB-KW"/>
</dbReference>
<dbReference type="Pfam" id="PF04191">
    <property type="entry name" value="PEMT"/>
    <property type="match status" value="1"/>
</dbReference>
<dbReference type="InterPro" id="IPR007318">
    <property type="entry name" value="Phopholipid_MeTrfase"/>
</dbReference>
<dbReference type="EMBL" id="WJXZ01000001">
    <property type="protein sequence ID" value="MRS60081.1"/>
    <property type="molecule type" value="Genomic_DNA"/>
</dbReference>
<comment type="caution">
    <text evidence="6">The sequence shown here is derived from an EMBL/GenBank/DDBJ whole genome shotgun (WGS) entry which is preliminary data.</text>
</comment>
<dbReference type="PANTHER" id="PTHR12714:SF9">
    <property type="entry name" value="PROTEIN-S-ISOPRENYLCYSTEINE O-METHYLTRANSFERASE"/>
    <property type="match status" value="1"/>
</dbReference>
<evidence type="ECO:0000256" key="1">
    <source>
        <dbReference type="ARBA" id="ARBA00004127"/>
    </source>
</evidence>
<protein>
    <submittedName>
        <fullName evidence="6">Isoprenylcysteine carboxyl methyltransferase</fullName>
    </submittedName>
</protein>
<sequence length="161" mass="18611">MKPVIQSLFLRNLFFTLLQPGIVTGLIPYLIVRNQLRSLFAKPFEIHHYLGIGIWFLGLIILTDCIIRFATEGRGTISPADPTKRLVVKGLYRFSRNPMYVGVMLVLIGEAVFCPAIALWMYTISVFIAVSVFVITHEEPRLRNDFGADYEEYCRRVRRWI</sequence>
<accession>A0A7K0EES5</accession>
<name>A0A7K0EES5_9BACT</name>
<dbReference type="PANTHER" id="PTHR12714">
    <property type="entry name" value="PROTEIN-S ISOPRENYLCYSTEINE O-METHYLTRANSFERASE"/>
    <property type="match status" value="1"/>
</dbReference>
<evidence type="ECO:0000256" key="2">
    <source>
        <dbReference type="ARBA" id="ARBA00022692"/>
    </source>
</evidence>
<feature type="transmembrane region" description="Helical" evidence="5">
    <location>
        <begin position="52"/>
        <end position="70"/>
    </location>
</feature>
<evidence type="ECO:0000256" key="5">
    <source>
        <dbReference type="SAM" id="Phobius"/>
    </source>
</evidence>
<keyword evidence="2 5" id="KW-0812">Transmembrane</keyword>
<comment type="subcellular location">
    <subcellularLocation>
        <location evidence="1">Endomembrane system</location>
        <topology evidence="1">Multi-pass membrane protein</topology>
    </subcellularLocation>
</comment>
<keyword evidence="7" id="KW-1185">Reference proteome</keyword>
<organism evidence="6 7">
    <name type="scientific">Larkinella terrae</name>
    <dbReference type="NCBI Taxonomy" id="2025311"/>
    <lineage>
        <taxon>Bacteria</taxon>
        <taxon>Pseudomonadati</taxon>
        <taxon>Bacteroidota</taxon>
        <taxon>Cytophagia</taxon>
        <taxon>Cytophagales</taxon>
        <taxon>Spirosomataceae</taxon>
        <taxon>Larkinella</taxon>
    </lineage>
</organism>
<dbReference type="RefSeq" id="WP_154172673.1">
    <property type="nucleotide sequence ID" value="NZ_WJXZ01000001.1"/>
</dbReference>
<feature type="transmembrane region" description="Helical" evidence="5">
    <location>
        <begin position="12"/>
        <end position="32"/>
    </location>
</feature>
<keyword evidence="6" id="KW-0808">Transferase</keyword>
<dbReference type="OrthoDB" id="9809773at2"/>
<keyword evidence="3 5" id="KW-1133">Transmembrane helix</keyword>
<evidence type="ECO:0000313" key="7">
    <source>
        <dbReference type="Proteomes" id="UP000441754"/>
    </source>
</evidence>
<keyword evidence="4 5" id="KW-0472">Membrane</keyword>
<gene>
    <name evidence="6" type="ORF">GJJ30_02160</name>
</gene>
<evidence type="ECO:0000256" key="3">
    <source>
        <dbReference type="ARBA" id="ARBA00022989"/>
    </source>
</evidence>
<dbReference type="AlphaFoldDB" id="A0A7K0EES5"/>
<feature type="transmembrane region" description="Helical" evidence="5">
    <location>
        <begin position="119"/>
        <end position="136"/>
    </location>
</feature>
<feature type="transmembrane region" description="Helical" evidence="5">
    <location>
        <begin position="91"/>
        <end position="113"/>
    </location>
</feature>